<accession>A0A381PP66</accession>
<organism evidence="5">
    <name type="scientific">marine metagenome</name>
    <dbReference type="NCBI Taxonomy" id="408172"/>
    <lineage>
        <taxon>unclassified sequences</taxon>
        <taxon>metagenomes</taxon>
        <taxon>ecological metagenomes</taxon>
    </lineage>
</organism>
<feature type="domain" description="OBG-type G" evidence="4">
    <location>
        <begin position="3"/>
        <end position="259"/>
    </location>
</feature>
<dbReference type="GO" id="GO:0005737">
    <property type="term" value="C:cytoplasm"/>
    <property type="evidence" value="ECO:0007669"/>
    <property type="project" value="TreeGrafter"/>
</dbReference>
<evidence type="ECO:0000256" key="3">
    <source>
        <dbReference type="ARBA" id="ARBA00022840"/>
    </source>
</evidence>
<dbReference type="EMBL" id="UINC01001041">
    <property type="protein sequence ID" value="SUZ68730.1"/>
    <property type="molecule type" value="Genomic_DNA"/>
</dbReference>
<dbReference type="InterPro" id="IPR004396">
    <property type="entry name" value="ATPase_YchF/OLA1"/>
</dbReference>
<dbReference type="InterPro" id="IPR023192">
    <property type="entry name" value="TGS-like_dom_sf"/>
</dbReference>
<evidence type="ECO:0000259" key="4">
    <source>
        <dbReference type="PROSITE" id="PS51710"/>
    </source>
</evidence>
<dbReference type="NCBIfam" id="TIGR00092">
    <property type="entry name" value="redox-regulated ATPase YchF"/>
    <property type="match status" value="1"/>
</dbReference>
<dbReference type="InterPro" id="IPR027417">
    <property type="entry name" value="P-loop_NTPase"/>
</dbReference>
<evidence type="ECO:0000313" key="5">
    <source>
        <dbReference type="EMBL" id="SUZ68730.1"/>
    </source>
</evidence>
<evidence type="ECO:0000256" key="1">
    <source>
        <dbReference type="ARBA" id="ARBA00022723"/>
    </source>
</evidence>
<dbReference type="PIRSF" id="PIRSF006641">
    <property type="entry name" value="CHP00092"/>
    <property type="match status" value="1"/>
</dbReference>
<keyword evidence="1" id="KW-0479">Metal-binding</keyword>
<dbReference type="Gene3D" id="3.10.20.30">
    <property type="match status" value="1"/>
</dbReference>
<dbReference type="PANTHER" id="PTHR23305">
    <property type="entry name" value="OBG GTPASE FAMILY"/>
    <property type="match status" value="1"/>
</dbReference>
<dbReference type="Pfam" id="PF06071">
    <property type="entry name" value="YchF-GTPase_C"/>
    <property type="match status" value="1"/>
</dbReference>
<dbReference type="PRINTS" id="PR00326">
    <property type="entry name" value="GTP1OBG"/>
</dbReference>
<dbReference type="FunFam" id="3.10.20.30:FF:000001">
    <property type="entry name" value="Ribosome-binding ATPase YchF"/>
    <property type="match status" value="1"/>
</dbReference>
<dbReference type="PANTHER" id="PTHR23305:SF18">
    <property type="entry name" value="OBG-TYPE G DOMAIN-CONTAINING PROTEIN"/>
    <property type="match status" value="1"/>
</dbReference>
<sequence length="366" mass="40568">MALQCGIVGLPNVGKSTLFNALTKSSVPAENYPFCTIDPHLGIVELPDSRLEKLAEIYKPDKVTPAVVEFIDIAGLVSGASRGEGLGNRFLGQIRQVAAIIHVVRCFKDSDVIHVEGNVNPVRDAELIEMELLLADIETIVKRRSKADKAAKSGDKNAKKELDTITRLLEHCNNGRRARTFETHGEESTIIRSLHLLTQKPILYVANVDDTEITHNNRGEMEQQLVDFAEKEGNLAIRLCGKLEQEIAVLSNDEKGIFLEEYNLSEPGLHKLIHTGFRLLNLKTFFTGGPIEVRAWTIKQGSSALEAAGQVHTDFQRGFIKAEVFKYNDLVRLGSEKAVKETGLAKLQGCDYAVDDGDCIYFHFNV</sequence>
<dbReference type="GO" id="GO:0046872">
    <property type="term" value="F:metal ion binding"/>
    <property type="evidence" value="ECO:0007669"/>
    <property type="project" value="UniProtKB-KW"/>
</dbReference>
<reference evidence="5" key="1">
    <citation type="submission" date="2018-05" db="EMBL/GenBank/DDBJ databases">
        <authorList>
            <person name="Lanie J.A."/>
            <person name="Ng W.-L."/>
            <person name="Kazmierczak K.M."/>
            <person name="Andrzejewski T.M."/>
            <person name="Davidsen T.M."/>
            <person name="Wayne K.J."/>
            <person name="Tettelin H."/>
            <person name="Glass J.I."/>
            <person name="Rusch D."/>
            <person name="Podicherti R."/>
            <person name="Tsui H.-C.T."/>
            <person name="Winkler M.E."/>
        </authorList>
    </citation>
    <scope>NUCLEOTIDE SEQUENCE</scope>
</reference>
<dbReference type="Gene3D" id="3.40.50.300">
    <property type="entry name" value="P-loop containing nucleotide triphosphate hydrolases"/>
    <property type="match status" value="1"/>
</dbReference>
<dbReference type="SUPFAM" id="SSF81271">
    <property type="entry name" value="TGS-like"/>
    <property type="match status" value="1"/>
</dbReference>
<dbReference type="GO" id="GO:0016887">
    <property type="term" value="F:ATP hydrolysis activity"/>
    <property type="evidence" value="ECO:0007669"/>
    <property type="project" value="InterPro"/>
</dbReference>
<keyword evidence="3" id="KW-0067">ATP-binding</keyword>
<dbReference type="InterPro" id="IPR006073">
    <property type="entry name" value="GTP-bd"/>
</dbReference>
<dbReference type="GO" id="GO:0005525">
    <property type="term" value="F:GTP binding"/>
    <property type="evidence" value="ECO:0007669"/>
    <property type="project" value="InterPro"/>
</dbReference>
<dbReference type="HAMAP" id="MF_00944">
    <property type="entry name" value="YchF_OLA1_ATPase"/>
    <property type="match status" value="1"/>
</dbReference>
<dbReference type="SUPFAM" id="SSF52540">
    <property type="entry name" value="P-loop containing nucleoside triphosphate hydrolases"/>
    <property type="match status" value="1"/>
</dbReference>
<dbReference type="CDD" id="cd01900">
    <property type="entry name" value="YchF"/>
    <property type="match status" value="1"/>
</dbReference>
<dbReference type="InterPro" id="IPR012676">
    <property type="entry name" value="TGS-like"/>
</dbReference>
<dbReference type="Pfam" id="PF01926">
    <property type="entry name" value="MMR_HSR1"/>
    <property type="match status" value="1"/>
</dbReference>
<evidence type="ECO:0000256" key="2">
    <source>
        <dbReference type="ARBA" id="ARBA00022741"/>
    </source>
</evidence>
<dbReference type="PROSITE" id="PS51710">
    <property type="entry name" value="G_OBG"/>
    <property type="match status" value="1"/>
</dbReference>
<dbReference type="Gene3D" id="1.10.150.300">
    <property type="entry name" value="TGS-like domain"/>
    <property type="match status" value="1"/>
</dbReference>
<name>A0A381PP66_9ZZZZ</name>
<dbReference type="FunFam" id="1.10.150.300:FF:000001">
    <property type="entry name" value="Ribosome-binding ATPase YchF"/>
    <property type="match status" value="1"/>
</dbReference>
<dbReference type="GO" id="GO:0005524">
    <property type="term" value="F:ATP binding"/>
    <property type="evidence" value="ECO:0007669"/>
    <property type="project" value="UniProtKB-KW"/>
</dbReference>
<dbReference type="AlphaFoldDB" id="A0A381PP66"/>
<dbReference type="CDD" id="cd04867">
    <property type="entry name" value="TGS_YchF_OLA1"/>
    <property type="match status" value="1"/>
</dbReference>
<protein>
    <recommendedName>
        <fullName evidence="4">OBG-type G domain-containing protein</fullName>
    </recommendedName>
</protein>
<dbReference type="InterPro" id="IPR041706">
    <property type="entry name" value="YchF_N"/>
</dbReference>
<keyword evidence="2" id="KW-0547">Nucleotide-binding</keyword>
<dbReference type="InterPro" id="IPR031167">
    <property type="entry name" value="G_OBG"/>
</dbReference>
<gene>
    <name evidence="5" type="ORF">METZ01_LOCUS21584</name>
</gene>
<dbReference type="InterPro" id="IPR012675">
    <property type="entry name" value="Beta-grasp_dom_sf"/>
</dbReference>
<proteinExistence type="inferred from homology"/>
<dbReference type="InterPro" id="IPR013029">
    <property type="entry name" value="YchF_C"/>
</dbReference>